<dbReference type="SUPFAM" id="SSF52096">
    <property type="entry name" value="ClpP/crotonase"/>
    <property type="match status" value="1"/>
</dbReference>
<dbReference type="SMART" id="SM00245">
    <property type="entry name" value="TSPc"/>
    <property type="match status" value="1"/>
</dbReference>
<keyword evidence="3" id="KW-1185">Reference proteome</keyword>
<dbReference type="GO" id="GO:0004175">
    <property type="term" value="F:endopeptidase activity"/>
    <property type="evidence" value="ECO:0007669"/>
    <property type="project" value="TreeGrafter"/>
</dbReference>
<dbReference type="GO" id="GO:0006508">
    <property type="term" value="P:proteolysis"/>
    <property type="evidence" value="ECO:0007669"/>
    <property type="project" value="InterPro"/>
</dbReference>
<dbReference type="Proteomes" id="UP000258476">
    <property type="component" value="Chromosome"/>
</dbReference>
<proteinExistence type="predicted"/>
<dbReference type="AlphaFoldDB" id="A0A3B0PN43"/>
<feature type="domain" description="Tail specific protease" evidence="1">
    <location>
        <begin position="349"/>
        <end position="558"/>
    </location>
</feature>
<gene>
    <name evidence="2" type="ORF">C834K_0767</name>
</gene>
<dbReference type="Pfam" id="PF03572">
    <property type="entry name" value="Peptidase_S41"/>
    <property type="match status" value="1"/>
</dbReference>
<dbReference type="PANTHER" id="PTHR32060:SF30">
    <property type="entry name" value="CARBOXY-TERMINAL PROCESSING PROTEASE CTPA"/>
    <property type="match status" value="1"/>
</dbReference>
<dbReference type="InterPro" id="IPR029045">
    <property type="entry name" value="ClpP/crotonase-like_dom_sf"/>
</dbReference>
<sequence>MKVKQITALICSLVLGFQISGSAKTLVQKNACSDLDFLEHLLDVKYAPKEWKHKLFRWDLKDATDQARLKLCIEENPSTKHCQTVLAQYISDLNDFHAGITFFATENSHLPYTIKLSSSHKCFVVDVHTYSSDISVNDEILEMDGMPIMQAIESVRTGRGAPSDYAAAARTLFSRSSALGHQVPVGIATLKVRRPSGLTRTVKVKWRHTPEHIQDLSLIAPLIKEPVIEMRSGRALPLISNASESCLFTNEMVPYFWRELREQYKRGLNSDYNIGSKKGFFPDFGHVTWRANSGPYHAYIFTCTDNRGQSHNIGFLRISTYSWTDMEDRSVMNMESPWNDFDDIIKVMEEKTEALIIDQTNNPGGSVFYLYGLISRLTDRPLETPKHRMILTQSEVQSAVKWLNLLDGVETDEQARNALGDDMEGYPIDMNAVGYLQTFSNTVLKCWANGDINLSIPMPLLGFAKVHPHPDNHYSHPICVMINEEDFSCGDLFPAIMKDNNRALIVGMTTAGAGGFVFNVEFPNRTGIKHCSLTGSLAVRSDGSFIENLGVSPDVFLDVTDTDLQTGKYSNYINNVKGLVLDLIEKEADKTVSHSEET</sequence>
<dbReference type="RefSeq" id="WP_117274500.1">
    <property type="nucleotide sequence ID" value="NZ_LS992154.1"/>
</dbReference>
<dbReference type="GO" id="GO:0007165">
    <property type="term" value="P:signal transduction"/>
    <property type="evidence" value="ECO:0007669"/>
    <property type="project" value="TreeGrafter"/>
</dbReference>
<organism evidence="2 3">
    <name type="scientific">Chlamydia poikilotherma</name>
    <dbReference type="NCBI Taxonomy" id="1967783"/>
    <lineage>
        <taxon>Bacteria</taxon>
        <taxon>Pseudomonadati</taxon>
        <taxon>Chlamydiota</taxon>
        <taxon>Chlamydiia</taxon>
        <taxon>Chlamydiales</taxon>
        <taxon>Chlamydiaceae</taxon>
        <taxon>Chlamydia/Chlamydophila group</taxon>
        <taxon>Chlamydia</taxon>
    </lineage>
</organism>
<dbReference type="InterPro" id="IPR005151">
    <property type="entry name" value="Tail-specific_protease"/>
</dbReference>
<dbReference type="KEGG" id="chla:C834K_0767"/>
<evidence type="ECO:0000259" key="1">
    <source>
        <dbReference type="SMART" id="SM00245"/>
    </source>
</evidence>
<dbReference type="GO" id="GO:0030288">
    <property type="term" value="C:outer membrane-bounded periplasmic space"/>
    <property type="evidence" value="ECO:0007669"/>
    <property type="project" value="TreeGrafter"/>
</dbReference>
<evidence type="ECO:0000313" key="3">
    <source>
        <dbReference type="Proteomes" id="UP000258476"/>
    </source>
</evidence>
<protein>
    <recommendedName>
        <fullName evidence="1">Tail specific protease domain-containing protein</fullName>
    </recommendedName>
</protein>
<dbReference type="Gene3D" id="3.90.226.10">
    <property type="entry name" value="2-enoyl-CoA Hydratase, Chain A, domain 1"/>
    <property type="match status" value="1"/>
</dbReference>
<dbReference type="NCBIfam" id="NF033424">
    <property type="entry name" value="chlamy_CPAF"/>
    <property type="match status" value="1"/>
</dbReference>
<dbReference type="Pfam" id="PF17816">
    <property type="entry name" value="PDZ_4"/>
    <property type="match status" value="1"/>
</dbReference>
<reference evidence="3" key="1">
    <citation type="submission" date="2017-11" db="EMBL/GenBank/DDBJ databases">
        <authorList>
            <person name="Seth-Smith MB H."/>
        </authorList>
    </citation>
    <scope>NUCLEOTIDE SEQUENCE [LARGE SCALE GENOMIC DNA]</scope>
</reference>
<name>A0A3B0PN43_9CHLA</name>
<accession>A0A3B0PN43</accession>
<dbReference type="PANTHER" id="PTHR32060">
    <property type="entry name" value="TAIL-SPECIFIC PROTEASE"/>
    <property type="match status" value="1"/>
</dbReference>
<dbReference type="Gene3D" id="1.20.920.70">
    <property type="match status" value="1"/>
</dbReference>
<dbReference type="InterPro" id="IPR041126">
    <property type="entry name" value="CPAF_PDZ"/>
</dbReference>
<evidence type="ECO:0000313" key="2">
    <source>
        <dbReference type="EMBL" id="SYX09209.1"/>
    </source>
</evidence>
<dbReference type="EMBL" id="LS992154">
    <property type="protein sequence ID" value="SYX09209.1"/>
    <property type="molecule type" value="Genomic_DNA"/>
</dbReference>
<dbReference type="OrthoDB" id="16754at2"/>
<dbReference type="GO" id="GO:0008236">
    <property type="term" value="F:serine-type peptidase activity"/>
    <property type="evidence" value="ECO:0007669"/>
    <property type="project" value="InterPro"/>
</dbReference>